<dbReference type="RefSeq" id="WP_220111087.1">
    <property type="nucleotide sequence ID" value="NZ_JAHZST010000016.1"/>
</dbReference>
<name>A0ABS7E959_9GAMM</name>
<evidence type="ECO:0000313" key="2">
    <source>
        <dbReference type="EMBL" id="MBW8185686.1"/>
    </source>
</evidence>
<accession>A0ABS7E959</accession>
<dbReference type="EMBL" id="JAHZST010000016">
    <property type="protein sequence ID" value="MBW8185686.1"/>
    <property type="molecule type" value="Genomic_DNA"/>
</dbReference>
<keyword evidence="1" id="KW-1133">Transmembrane helix</keyword>
<evidence type="ECO:0000256" key="1">
    <source>
        <dbReference type="SAM" id="Phobius"/>
    </source>
</evidence>
<keyword evidence="3" id="KW-1185">Reference proteome</keyword>
<gene>
    <name evidence="2" type="ORF">K0625_18765</name>
</gene>
<keyword evidence="1" id="KW-0812">Transmembrane</keyword>
<feature type="transmembrane region" description="Helical" evidence="1">
    <location>
        <begin position="33"/>
        <end position="50"/>
    </location>
</feature>
<feature type="transmembrane region" description="Helical" evidence="1">
    <location>
        <begin position="159"/>
        <end position="178"/>
    </location>
</feature>
<proteinExistence type="predicted"/>
<organism evidence="2 3">
    <name type="scientific">Shewanella nanhaiensis</name>
    <dbReference type="NCBI Taxonomy" id="2864872"/>
    <lineage>
        <taxon>Bacteria</taxon>
        <taxon>Pseudomonadati</taxon>
        <taxon>Pseudomonadota</taxon>
        <taxon>Gammaproteobacteria</taxon>
        <taxon>Alteromonadales</taxon>
        <taxon>Shewanellaceae</taxon>
        <taxon>Shewanella</taxon>
    </lineage>
</organism>
<dbReference type="Proteomes" id="UP001195963">
    <property type="component" value="Unassembled WGS sequence"/>
</dbReference>
<feature type="transmembrane region" description="Helical" evidence="1">
    <location>
        <begin position="131"/>
        <end position="153"/>
    </location>
</feature>
<feature type="transmembrane region" description="Helical" evidence="1">
    <location>
        <begin position="81"/>
        <end position="100"/>
    </location>
</feature>
<evidence type="ECO:0000313" key="3">
    <source>
        <dbReference type="Proteomes" id="UP001195963"/>
    </source>
</evidence>
<evidence type="ECO:0008006" key="4">
    <source>
        <dbReference type="Google" id="ProtNLM"/>
    </source>
</evidence>
<keyword evidence="1" id="KW-0472">Membrane</keyword>
<reference evidence="2 3" key="1">
    <citation type="submission" date="2021-07" db="EMBL/GenBank/DDBJ databases">
        <title>Shewanella sp. nov, isolated from SCS.</title>
        <authorList>
            <person name="Cao W.R."/>
        </authorList>
    </citation>
    <scope>NUCLEOTIDE SEQUENCE [LARGE SCALE GENOMIC DNA]</scope>
    <source>
        <strain evidence="2 3">NR704-98</strain>
    </source>
</reference>
<sequence length="186" mass="20796">MRLFSQKALQIVTSLVLLGYPLAVYFGLNYLPAGTIAMVLCSLLILRLIVQKQQVKSMILPVAVGIGLTASSAIAKRHDWLLYYPVVINLSMLALFAYSLKIGPSMVERLARLKEPELPDEATPYLEKVTLIWCGLFVFNGSVALYTACYTSLEIWTLYNGLIAYLLIGSLLGGEWLYRTIWLKKS</sequence>
<protein>
    <recommendedName>
        <fullName evidence="4">DNA gyrase subunit B</fullName>
    </recommendedName>
</protein>
<feature type="transmembrane region" description="Helical" evidence="1">
    <location>
        <begin position="57"/>
        <end position="75"/>
    </location>
</feature>
<comment type="caution">
    <text evidence="2">The sequence shown here is derived from an EMBL/GenBank/DDBJ whole genome shotgun (WGS) entry which is preliminary data.</text>
</comment>